<accession>A0A9J6A6Q6</accession>
<dbReference type="PANTHER" id="PTHR31425">
    <property type="entry name" value="PHOSPHORIBOSYLANTHRANILATE TRANSFERASE ISOFORM 1"/>
    <property type="match status" value="1"/>
</dbReference>
<organism evidence="4 5">
    <name type="scientific">Solanum commersonii</name>
    <name type="common">Commerson's wild potato</name>
    <name type="synonym">Commerson's nightshade</name>
    <dbReference type="NCBI Taxonomy" id="4109"/>
    <lineage>
        <taxon>Eukaryota</taxon>
        <taxon>Viridiplantae</taxon>
        <taxon>Streptophyta</taxon>
        <taxon>Embryophyta</taxon>
        <taxon>Tracheophyta</taxon>
        <taxon>Spermatophyta</taxon>
        <taxon>Magnoliopsida</taxon>
        <taxon>eudicotyledons</taxon>
        <taxon>Gunneridae</taxon>
        <taxon>Pentapetalae</taxon>
        <taxon>asterids</taxon>
        <taxon>lamiids</taxon>
        <taxon>Solanales</taxon>
        <taxon>Solanaceae</taxon>
        <taxon>Solanoideae</taxon>
        <taxon>Solaneae</taxon>
        <taxon>Solanum</taxon>
    </lineage>
</organism>
<keyword evidence="2" id="KW-0812">Transmembrane</keyword>
<proteinExistence type="predicted"/>
<dbReference type="Proteomes" id="UP000824120">
    <property type="component" value="Chromosome 2"/>
</dbReference>
<feature type="domain" description="Multiple C2" evidence="3">
    <location>
        <begin position="136"/>
        <end position="292"/>
    </location>
</feature>
<feature type="transmembrane region" description="Helical" evidence="2">
    <location>
        <begin position="235"/>
        <end position="264"/>
    </location>
</feature>
<feature type="transmembrane region" description="Helical" evidence="2">
    <location>
        <begin position="119"/>
        <end position="149"/>
    </location>
</feature>
<dbReference type="AlphaFoldDB" id="A0A9J6A6Q6"/>
<keyword evidence="1" id="KW-0677">Repeat</keyword>
<dbReference type="InterPro" id="IPR013583">
    <property type="entry name" value="MCTP_C"/>
</dbReference>
<dbReference type="PANTHER" id="PTHR31425:SF35">
    <property type="entry name" value="MULTIPLE C2 DOMAIN AND TRANSMEMBRANE REGION PROTEIN 16"/>
    <property type="match status" value="1"/>
</dbReference>
<evidence type="ECO:0000256" key="2">
    <source>
        <dbReference type="SAM" id="Phobius"/>
    </source>
</evidence>
<gene>
    <name evidence="4" type="ORF">H5410_004945</name>
</gene>
<dbReference type="OrthoDB" id="67700at2759"/>
<keyword evidence="2" id="KW-0472">Membrane</keyword>
<dbReference type="EMBL" id="JACXVP010000002">
    <property type="protein sequence ID" value="KAG5619727.1"/>
    <property type="molecule type" value="Genomic_DNA"/>
</dbReference>
<evidence type="ECO:0000259" key="3">
    <source>
        <dbReference type="Pfam" id="PF08372"/>
    </source>
</evidence>
<evidence type="ECO:0000313" key="4">
    <source>
        <dbReference type="EMBL" id="KAG5619727.1"/>
    </source>
</evidence>
<keyword evidence="5" id="KW-1185">Reference proteome</keyword>
<comment type="caution">
    <text evidence="4">The sequence shown here is derived from an EMBL/GenBank/DDBJ whole genome shotgun (WGS) entry which is preliminary data.</text>
</comment>
<evidence type="ECO:0000313" key="5">
    <source>
        <dbReference type="Proteomes" id="UP000824120"/>
    </source>
</evidence>
<evidence type="ECO:0000256" key="1">
    <source>
        <dbReference type="ARBA" id="ARBA00022737"/>
    </source>
</evidence>
<protein>
    <recommendedName>
        <fullName evidence="3">Multiple C2 domain-containing protein</fullName>
    </recommendedName>
</protein>
<sequence>MGEIELAVRFIRATPTLDFLHVYSQPLLPMMHHVKPLGMVQQDSLRIAAVKIVASHLTRSEPPLRREVVTYMLDVDSHSFSMRKVRANWFRIINVIAGVIDTVKCVDDTRGWKNPTATLLVHALLVMLVWFPDLIIPTFAFYVFVIGVWNYRFRSRDTLPHFDPKISLAESLDRDELDEEFDALPCTRPNELVRARYDKLRMLRARVQTILGDFATQGERVQALVTWCDSRATGIFIGLCFVVAFILYLVPSKMVSMAFGFYYLRHPIFRDRMPSPALNFFRRLPSLSDRML</sequence>
<name>A0A9J6A6Q6_SOLCO</name>
<dbReference type="Pfam" id="PF08372">
    <property type="entry name" value="PRT_C"/>
    <property type="match status" value="1"/>
</dbReference>
<reference evidence="4 5" key="1">
    <citation type="submission" date="2020-09" db="EMBL/GenBank/DDBJ databases">
        <title>De no assembly of potato wild relative species, Solanum commersonii.</title>
        <authorList>
            <person name="Cho K."/>
        </authorList>
    </citation>
    <scope>NUCLEOTIDE SEQUENCE [LARGE SCALE GENOMIC DNA]</scope>
    <source>
        <strain evidence="4">LZ3.2</strain>
        <tissue evidence="4">Leaf</tissue>
    </source>
</reference>
<keyword evidence="2" id="KW-1133">Transmembrane helix</keyword>
<dbReference type="InterPro" id="IPR047259">
    <property type="entry name" value="QUIRKY-like"/>
</dbReference>